<keyword evidence="5 7" id="KW-0067">ATP-binding</keyword>
<feature type="domain" description="Mur ligase central" evidence="8">
    <location>
        <begin position="44"/>
        <end position="264"/>
    </location>
</feature>
<keyword evidence="6" id="KW-0460">Magnesium</keyword>
<dbReference type="Pfam" id="PF08245">
    <property type="entry name" value="Mur_ligase_M"/>
    <property type="match status" value="1"/>
</dbReference>
<evidence type="ECO:0000256" key="5">
    <source>
        <dbReference type="ARBA" id="ARBA00022840"/>
    </source>
</evidence>
<dbReference type="Gene3D" id="3.40.1190.10">
    <property type="entry name" value="Mur-like, catalytic domain"/>
    <property type="match status" value="1"/>
</dbReference>
<dbReference type="InterPro" id="IPR036615">
    <property type="entry name" value="Mur_ligase_C_dom_sf"/>
</dbReference>
<dbReference type="SUPFAM" id="SSF53244">
    <property type="entry name" value="MurD-like peptide ligases, peptide-binding domain"/>
    <property type="match status" value="1"/>
</dbReference>
<protein>
    <submittedName>
        <fullName evidence="9">Dihydrofolate synthase/folylpolyglutamate synthase</fullName>
        <ecNumber evidence="9">6.3.2.12</ecNumber>
        <ecNumber evidence="9">6.3.2.17</ecNumber>
    </submittedName>
</protein>
<keyword evidence="3" id="KW-0479">Metal-binding</keyword>
<keyword evidence="2 7" id="KW-0436">Ligase</keyword>
<keyword evidence="10" id="KW-1185">Reference proteome</keyword>
<organism evidence="9 10">
    <name type="scientific">Streptococcus saliviloxodontae</name>
    <dbReference type="NCBI Taxonomy" id="1349416"/>
    <lineage>
        <taxon>Bacteria</taxon>
        <taxon>Bacillati</taxon>
        <taxon>Bacillota</taxon>
        <taxon>Bacilli</taxon>
        <taxon>Lactobacillales</taxon>
        <taxon>Streptococcaceae</taxon>
        <taxon>Streptococcus</taxon>
    </lineage>
</organism>
<evidence type="ECO:0000313" key="9">
    <source>
        <dbReference type="EMBL" id="MBM7636324.1"/>
    </source>
</evidence>
<dbReference type="SUPFAM" id="SSF53623">
    <property type="entry name" value="MurD-like peptide ligases, catalytic domain"/>
    <property type="match status" value="1"/>
</dbReference>
<evidence type="ECO:0000259" key="8">
    <source>
        <dbReference type="Pfam" id="PF08245"/>
    </source>
</evidence>
<sequence length="418" mass="46691">MTYQEVLDWIHSKLAFGIKPGLERMAWMLNELGNPQESLKAIHVVGTNGKGSTVNDLQHILTASGYEVGTFTSPYIMDFRERISLNGHMMSKEDLVAIAELAKPVVERLPLETDLEAATEFEVITLLMFLYFGAYHPVDVAIIEAGMGGRYDSTNLFNALAVICPSIGLDHQAVLGNSYAEIAREKAGVLKAGEPFIFASENADVLAVFQEEAQKHANPLYQYGKDFAMKEAGQLSYISPTSRLSDIELAMPGHHQVVNAALVLKTLELLQIDFPKVTEESIRQGLAQASWLGRTELMRPNLMIDGAHNNESIEALVELMTSRYRDKKVHILFSAIDTKPIEGMLQQLEQLGDVTVTSFDYPNAVALEAYPERYQSILDFKTWLSECQSDSTDDFYLVTGSLYFISQVRHYLLESSYD</sequence>
<dbReference type="Gene3D" id="3.90.190.20">
    <property type="entry name" value="Mur ligase, C-terminal domain"/>
    <property type="match status" value="1"/>
</dbReference>
<evidence type="ECO:0000256" key="7">
    <source>
        <dbReference type="PIRNR" id="PIRNR001563"/>
    </source>
</evidence>
<evidence type="ECO:0000256" key="6">
    <source>
        <dbReference type="ARBA" id="ARBA00022842"/>
    </source>
</evidence>
<dbReference type="GO" id="GO:0004326">
    <property type="term" value="F:tetrahydrofolylpolyglutamate synthase activity"/>
    <property type="evidence" value="ECO:0007669"/>
    <property type="project" value="UniProtKB-EC"/>
</dbReference>
<gene>
    <name evidence="9" type="ORF">JOC31_001145</name>
</gene>
<dbReference type="InterPro" id="IPR001645">
    <property type="entry name" value="Folylpolyglutamate_synth"/>
</dbReference>
<dbReference type="EC" id="6.3.2.12" evidence="9"/>
<dbReference type="PIRSF" id="PIRSF001563">
    <property type="entry name" value="Folylpolyglu_synth"/>
    <property type="match status" value="1"/>
</dbReference>
<dbReference type="GO" id="GO:0008841">
    <property type="term" value="F:dihydrofolate synthase activity"/>
    <property type="evidence" value="ECO:0007669"/>
    <property type="project" value="UniProtKB-EC"/>
</dbReference>
<dbReference type="EC" id="6.3.2.17" evidence="9"/>
<dbReference type="EMBL" id="JAFBEI010000021">
    <property type="protein sequence ID" value="MBM7636324.1"/>
    <property type="molecule type" value="Genomic_DNA"/>
</dbReference>
<keyword evidence="4 7" id="KW-0547">Nucleotide-binding</keyword>
<comment type="caution">
    <text evidence="9">The sequence shown here is derived from an EMBL/GenBank/DDBJ whole genome shotgun (WGS) entry which is preliminary data.</text>
</comment>
<evidence type="ECO:0000256" key="3">
    <source>
        <dbReference type="ARBA" id="ARBA00022723"/>
    </source>
</evidence>
<dbReference type="RefSeq" id="WP_205017209.1">
    <property type="nucleotide sequence ID" value="NZ_JAFBEI010000021.1"/>
</dbReference>
<evidence type="ECO:0000256" key="2">
    <source>
        <dbReference type="ARBA" id="ARBA00022598"/>
    </source>
</evidence>
<comment type="similarity">
    <text evidence="1 7">Belongs to the folylpolyglutamate synthase family.</text>
</comment>
<dbReference type="PANTHER" id="PTHR11136">
    <property type="entry name" value="FOLYLPOLYGLUTAMATE SYNTHASE-RELATED"/>
    <property type="match status" value="1"/>
</dbReference>
<dbReference type="PANTHER" id="PTHR11136:SF0">
    <property type="entry name" value="DIHYDROFOLATE SYNTHETASE-RELATED"/>
    <property type="match status" value="1"/>
</dbReference>
<dbReference type="NCBIfam" id="TIGR01499">
    <property type="entry name" value="folC"/>
    <property type="match status" value="1"/>
</dbReference>
<dbReference type="Proteomes" id="UP000809081">
    <property type="component" value="Unassembled WGS sequence"/>
</dbReference>
<reference evidence="9 10" key="1">
    <citation type="submission" date="2021-01" db="EMBL/GenBank/DDBJ databases">
        <title>Genomic Encyclopedia of Type Strains, Phase IV (KMG-IV): sequencing the most valuable type-strain genomes for metagenomic binning, comparative biology and taxonomic classification.</title>
        <authorList>
            <person name="Goeker M."/>
        </authorList>
    </citation>
    <scope>NUCLEOTIDE SEQUENCE [LARGE SCALE GENOMIC DNA]</scope>
    <source>
        <strain evidence="9 10">DSM 27513</strain>
    </source>
</reference>
<name>A0ABS2PLK5_9STRE</name>
<evidence type="ECO:0000256" key="1">
    <source>
        <dbReference type="ARBA" id="ARBA00008276"/>
    </source>
</evidence>
<accession>A0ABS2PLK5</accession>
<evidence type="ECO:0000256" key="4">
    <source>
        <dbReference type="ARBA" id="ARBA00022741"/>
    </source>
</evidence>
<proteinExistence type="inferred from homology"/>
<evidence type="ECO:0000313" key="10">
    <source>
        <dbReference type="Proteomes" id="UP000809081"/>
    </source>
</evidence>
<dbReference type="InterPro" id="IPR013221">
    <property type="entry name" value="Mur_ligase_cen"/>
</dbReference>
<dbReference type="InterPro" id="IPR036565">
    <property type="entry name" value="Mur-like_cat_sf"/>
</dbReference>